<evidence type="ECO:0000256" key="3">
    <source>
        <dbReference type="ARBA" id="ARBA00022946"/>
    </source>
</evidence>
<keyword evidence="5" id="KW-0143">Chaperone</keyword>
<dbReference type="Gene3D" id="1.10.3580.10">
    <property type="entry name" value="ATP12 ATPase"/>
    <property type="match status" value="1"/>
</dbReference>
<dbReference type="HOGENOM" id="CLU_047893_0_0_1"/>
<dbReference type="Gene3D" id="3.30.2180.10">
    <property type="entry name" value="ATP12-like"/>
    <property type="match status" value="1"/>
</dbReference>
<dbReference type="Gramene" id="OGLUM07G24200.1">
    <property type="protein sequence ID" value="OGLUM07G24200.1"/>
    <property type="gene ID" value="OGLUM07G24200"/>
</dbReference>
<name>A0A0E0ANG1_9ORYZ</name>
<reference evidence="7" key="1">
    <citation type="submission" date="2015-04" db="UniProtKB">
        <authorList>
            <consortium name="EnsemblPlants"/>
        </authorList>
    </citation>
    <scope>IDENTIFICATION</scope>
</reference>
<evidence type="ECO:0000313" key="7">
    <source>
        <dbReference type="EnsemblPlants" id="OGLUM07G24200.1"/>
    </source>
</evidence>
<dbReference type="EnsemblPlants" id="OGLUM07G24200.1">
    <property type="protein sequence ID" value="OGLUM07G24200.1"/>
    <property type="gene ID" value="OGLUM07G24200"/>
</dbReference>
<dbReference type="InterPro" id="IPR023335">
    <property type="entry name" value="ATP12_ortho_dom_sf"/>
</dbReference>
<dbReference type="AlphaFoldDB" id="A0A0E0ANG1"/>
<comment type="subcellular location">
    <subcellularLocation>
        <location evidence="1">Mitochondrion</location>
    </subcellularLocation>
</comment>
<comment type="similarity">
    <text evidence="2">Belongs to the ATP12 family.</text>
</comment>
<dbReference type="GO" id="GO:0033615">
    <property type="term" value="P:mitochondrial proton-transporting ATP synthase complex assembly"/>
    <property type="evidence" value="ECO:0007669"/>
    <property type="project" value="TreeGrafter"/>
</dbReference>
<feature type="region of interest" description="Disordered" evidence="6">
    <location>
        <begin position="29"/>
        <end position="49"/>
    </location>
</feature>
<dbReference type="GO" id="GO:0005739">
    <property type="term" value="C:mitochondrion"/>
    <property type="evidence" value="ECO:0007669"/>
    <property type="project" value="UniProtKB-SubCell"/>
</dbReference>
<dbReference type="Proteomes" id="UP000026961">
    <property type="component" value="Chromosome 7"/>
</dbReference>
<dbReference type="eggNOG" id="KOG3015">
    <property type="taxonomic scope" value="Eukaryota"/>
</dbReference>
<dbReference type="InterPro" id="IPR042272">
    <property type="entry name" value="ATP12_ATP_synth-F1-assembly_N"/>
</dbReference>
<dbReference type="InterPro" id="IPR011419">
    <property type="entry name" value="ATP12_ATP_synth-F1-assembly"/>
</dbReference>
<evidence type="ECO:0000256" key="2">
    <source>
        <dbReference type="ARBA" id="ARBA00008231"/>
    </source>
</evidence>
<protein>
    <recommendedName>
        <fullName evidence="9">ATP synthase mitochondrial F1 complex assembly factor 2</fullName>
    </recommendedName>
</protein>
<feature type="region of interest" description="Disordered" evidence="6">
    <location>
        <begin position="355"/>
        <end position="374"/>
    </location>
</feature>
<evidence type="ECO:0000256" key="4">
    <source>
        <dbReference type="ARBA" id="ARBA00023128"/>
    </source>
</evidence>
<dbReference type="SUPFAM" id="SSF160909">
    <property type="entry name" value="ATP12-like"/>
    <property type="match status" value="1"/>
</dbReference>
<evidence type="ECO:0000256" key="1">
    <source>
        <dbReference type="ARBA" id="ARBA00004173"/>
    </source>
</evidence>
<evidence type="ECO:0000256" key="6">
    <source>
        <dbReference type="SAM" id="MobiDB-lite"/>
    </source>
</evidence>
<sequence length="459" mass="49248">MAATLAGRRLILQRCAAAAAEGGRWRLLGTTAEASSSPGGREEAGGGGGDEIYLKKPAAAAAVTTRDETSVAMPMSFMTGSVVGKRFYREATVRRADDGNGWSVMLDYRTLKSPAKRPLKLQSRTLAMAIAAEWEYQEADGIRPFTMPLMKLACTALERVPLTRKKIIDNLMKKFHQDLVFCRSPDDNELTVGVYQRQKEKIDPILDWVNTEFGFKPVVYTSFFGGKQDEGLANAVETVLKNTTDFELASIDAMAAAAHSLVIPLAIFRGKLGIEQAIELIRLEEDHQVDRWGLVEGGHDVDIADLKVQMSSAVQRMLASAPLPPWPLGRSGAPMWHPASAPTLESLKYTNPSTASVRSVATPRDMKKSPVPPTTEMSLVFSDMRSAPIRLSVPRRPTPCARAAAVSLSDGGGSALVPSVIGSSNTTTSPKKVPFGDTAVASAVGLAAAADVELAVLLL</sequence>
<dbReference type="PANTHER" id="PTHR21013">
    <property type="entry name" value="ATP SYNTHASE MITOCHONDRIAL F1 COMPLEX ASSEMBLY FACTOR 2/ATP12 PROTEIN, MITOCHONDRIAL PRECURSOR"/>
    <property type="match status" value="1"/>
</dbReference>
<evidence type="ECO:0008006" key="9">
    <source>
        <dbReference type="Google" id="ProtNLM"/>
    </source>
</evidence>
<dbReference type="STRING" id="40148.A0A0E0ANG1"/>
<proteinExistence type="inferred from homology"/>
<reference evidence="7" key="2">
    <citation type="submission" date="2018-05" db="EMBL/GenBank/DDBJ databases">
        <title>OgluRS3 (Oryza glumaepatula Reference Sequence Version 3).</title>
        <authorList>
            <person name="Zhang J."/>
            <person name="Kudrna D."/>
            <person name="Lee S."/>
            <person name="Talag J."/>
            <person name="Welchert J."/>
            <person name="Wing R.A."/>
        </authorList>
    </citation>
    <scope>NUCLEOTIDE SEQUENCE [LARGE SCALE GENOMIC DNA]</scope>
</reference>
<evidence type="ECO:0000256" key="5">
    <source>
        <dbReference type="ARBA" id="ARBA00023186"/>
    </source>
</evidence>
<accession>A0A0E0ANG1</accession>
<keyword evidence="3" id="KW-0809">Transit peptide</keyword>
<dbReference type="PANTHER" id="PTHR21013:SF10">
    <property type="entry name" value="ATP SYNTHASE MITOCHONDRIAL F1 COMPLEX ASSEMBLY FACTOR 2"/>
    <property type="match status" value="1"/>
</dbReference>
<evidence type="ECO:0000313" key="8">
    <source>
        <dbReference type="Proteomes" id="UP000026961"/>
    </source>
</evidence>
<keyword evidence="8" id="KW-1185">Reference proteome</keyword>
<dbReference type="Pfam" id="PF07542">
    <property type="entry name" value="ATP12"/>
    <property type="match status" value="1"/>
</dbReference>
<keyword evidence="4" id="KW-0496">Mitochondrion</keyword>
<organism evidence="7">
    <name type="scientific">Oryza glumipatula</name>
    <dbReference type="NCBI Taxonomy" id="40148"/>
    <lineage>
        <taxon>Eukaryota</taxon>
        <taxon>Viridiplantae</taxon>
        <taxon>Streptophyta</taxon>
        <taxon>Embryophyta</taxon>
        <taxon>Tracheophyta</taxon>
        <taxon>Spermatophyta</taxon>
        <taxon>Magnoliopsida</taxon>
        <taxon>Liliopsida</taxon>
        <taxon>Poales</taxon>
        <taxon>Poaceae</taxon>
        <taxon>BOP clade</taxon>
        <taxon>Oryzoideae</taxon>
        <taxon>Oryzeae</taxon>
        <taxon>Oryzinae</taxon>
        <taxon>Oryza</taxon>
    </lineage>
</organism>